<proteinExistence type="predicted"/>
<dbReference type="EMBL" id="LXHQ01000012">
    <property type="protein sequence ID" value="OAV27612.1"/>
    <property type="molecule type" value="Genomic_DNA"/>
</dbReference>
<organism evidence="1 2">
    <name type="scientific">Moraxella catarrhalis</name>
    <name type="common">Branhamella catarrhalis</name>
    <dbReference type="NCBI Taxonomy" id="480"/>
    <lineage>
        <taxon>Bacteria</taxon>
        <taxon>Pseudomonadati</taxon>
        <taxon>Pseudomonadota</taxon>
        <taxon>Gammaproteobacteria</taxon>
        <taxon>Moraxellales</taxon>
        <taxon>Moraxellaceae</taxon>
        <taxon>Moraxella</taxon>
    </lineage>
</organism>
<accession>A0AB36DR85</accession>
<evidence type="ECO:0000313" key="2">
    <source>
        <dbReference type="Proteomes" id="UP000078295"/>
    </source>
</evidence>
<dbReference type="Proteomes" id="UP000078295">
    <property type="component" value="Unassembled WGS sequence"/>
</dbReference>
<name>A0AB36DR85_MORCA</name>
<dbReference type="AlphaFoldDB" id="A0AB36DR85"/>
<reference evidence="1 2" key="1">
    <citation type="journal article" date="2016" name="Genome Biol. Evol.">
        <title>Comparative Genomic Analyses of the Moraxella catarrhalis Serosensitive and Seroresistant Lineages Demonstrate Their Independent Evolution.</title>
        <authorList>
            <person name="Earl J.P."/>
            <person name="de Vries S.P."/>
            <person name="Ahmed A."/>
            <person name="Powell E."/>
            <person name="Schultz M.P."/>
            <person name="Hermans P.W."/>
            <person name="Hill D.J."/>
            <person name="Zhou Z."/>
            <person name="Constantinidou C.I."/>
            <person name="Hu F.Z."/>
            <person name="Bootsma H.J."/>
            <person name="Ehrlich G.D."/>
        </authorList>
    </citation>
    <scope>NUCLEOTIDE SEQUENCE [LARGE SCALE GENOMIC DNA]</scope>
    <source>
        <strain evidence="1 2">F23</strain>
    </source>
</reference>
<sequence>MELEFIVNKDVSRPIAYDENSKNGKVLNGKEKNSPDISCGIVGIGNFWFILT</sequence>
<protein>
    <submittedName>
        <fullName evidence="1">Uncharacterized protein</fullName>
    </submittedName>
</protein>
<gene>
    <name evidence="1" type="ORF">AO370_0303</name>
</gene>
<evidence type="ECO:0000313" key="1">
    <source>
        <dbReference type="EMBL" id="OAV27612.1"/>
    </source>
</evidence>
<comment type="caution">
    <text evidence="1">The sequence shown here is derived from an EMBL/GenBank/DDBJ whole genome shotgun (WGS) entry which is preliminary data.</text>
</comment>